<accession>A0A1G2ASJ4</accession>
<name>A0A1G2ASJ4_9BACT</name>
<organism evidence="1 2">
    <name type="scientific">Candidatus Kerfeldbacteria bacterium RIFCSPHIGHO2_02_FULL_42_14</name>
    <dbReference type="NCBI Taxonomy" id="1798540"/>
    <lineage>
        <taxon>Bacteria</taxon>
        <taxon>Candidatus Kerfeldiibacteriota</taxon>
    </lineage>
</organism>
<gene>
    <name evidence="1" type="ORF">A3B74_02905</name>
</gene>
<comment type="caution">
    <text evidence="1">The sequence shown here is derived from an EMBL/GenBank/DDBJ whole genome shotgun (WGS) entry which is preliminary data.</text>
</comment>
<dbReference type="EMBL" id="MHKB01000004">
    <property type="protein sequence ID" value="OGY79872.1"/>
    <property type="molecule type" value="Genomic_DNA"/>
</dbReference>
<evidence type="ECO:0000313" key="1">
    <source>
        <dbReference type="EMBL" id="OGY79872.1"/>
    </source>
</evidence>
<dbReference type="STRING" id="1798540.A3B74_02905"/>
<sequence length="121" mass="13230">MGMPIVIRRNALLIPAVVIVATKRFLIGSSSAKIVDVLGICTARNTLRMSLCSCQQHGGQFGIGGCRQLQRRVGSGCPGVRPILECPAVIRDAVVNTRRSFTLLAISFLIGMRWQETCFHF</sequence>
<evidence type="ECO:0000313" key="2">
    <source>
        <dbReference type="Proteomes" id="UP000177165"/>
    </source>
</evidence>
<dbReference type="Proteomes" id="UP000177165">
    <property type="component" value="Unassembled WGS sequence"/>
</dbReference>
<protein>
    <submittedName>
        <fullName evidence="1">Uncharacterized protein</fullName>
    </submittedName>
</protein>
<proteinExistence type="predicted"/>
<reference evidence="1 2" key="1">
    <citation type="journal article" date="2016" name="Nat. Commun.">
        <title>Thousands of microbial genomes shed light on interconnected biogeochemical processes in an aquifer system.</title>
        <authorList>
            <person name="Anantharaman K."/>
            <person name="Brown C.T."/>
            <person name="Hug L.A."/>
            <person name="Sharon I."/>
            <person name="Castelle C.J."/>
            <person name="Probst A.J."/>
            <person name="Thomas B.C."/>
            <person name="Singh A."/>
            <person name="Wilkins M.J."/>
            <person name="Karaoz U."/>
            <person name="Brodie E.L."/>
            <person name="Williams K.H."/>
            <person name="Hubbard S.S."/>
            <person name="Banfield J.F."/>
        </authorList>
    </citation>
    <scope>NUCLEOTIDE SEQUENCE [LARGE SCALE GENOMIC DNA]</scope>
</reference>
<dbReference type="AlphaFoldDB" id="A0A1G2ASJ4"/>